<sequence>MTTSLAAERPRSPIAVLRREDKELLDQLAPELPTRIRTCAAQLIPYFTHWQKWKAANYPTQWIYQPLRHIREDLMKVFSIHVIRTALSLLQQLGYLSIRKNSRDLNWRNGQDKTHQYLLNVELIKAAQKKLASSSMAETLENSPFVNSETSCSNSEILDVNSEISRFAVETHTQIPSPIPASNSYSLSKEREKLNFVQEEELEDFWAVDKEVEQEVLASFSNTQEIPREQKDSGEDQFSAAPEPKCSEVVQPELKPLPKLKSDRVSGFRSNAERDVFYKALLELGKTQGKKSPAAWSTKIVKSIDAGEPCHYLSEYRDGQQVGSCEQQEWEIAPGQVFPRFISYLTTRLKKAEMTDEQAIVTAHQQLKDVNLARSLWESCKRYIAKYQEDWEKQKQLGVQNAYLPPELLPEREVNVEQVGSAIASLQDGSIQLQGLPESAKLTSATTELEPANEVSTDPAPEPPSPVELQEKLNSPLQAPLARMMARNAGYRIEEDLVLPAGEEMPSLEYLRSLLNTENRALTAKKIQRLIEGNPQWGFYFDEFEELWGF</sequence>
<proteinExistence type="predicted"/>
<dbReference type="EMBL" id="CADCTM010000420">
    <property type="protein sequence ID" value="CAA9265415.1"/>
    <property type="molecule type" value="Genomic_DNA"/>
</dbReference>
<name>A0A6J4J2R1_9CYAN</name>
<accession>A0A6J4J2R1</accession>
<dbReference type="AlphaFoldDB" id="A0A6J4J2R1"/>
<organism evidence="2">
    <name type="scientific">uncultured Coleofasciculus sp</name>
    <dbReference type="NCBI Taxonomy" id="1267456"/>
    <lineage>
        <taxon>Bacteria</taxon>
        <taxon>Bacillati</taxon>
        <taxon>Cyanobacteriota</taxon>
        <taxon>Cyanophyceae</taxon>
        <taxon>Coleofasciculales</taxon>
        <taxon>Coleofasciculaceae</taxon>
        <taxon>Coleofasciculus</taxon>
        <taxon>environmental samples</taxon>
    </lineage>
</organism>
<reference evidence="2" key="1">
    <citation type="submission" date="2020-02" db="EMBL/GenBank/DDBJ databases">
        <authorList>
            <person name="Meier V. D."/>
        </authorList>
    </citation>
    <scope>NUCLEOTIDE SEQUENCE</scope>
    <source>
        <strain evidence="2">AVDCRST_MAG92</strain>
    </source>
</reference>
<feature type="region of interest" description="Disordered" evidence="1">
    <location>
        <begin position="442"/>
        <end position="469"/>
    </location>
</feature>
<evidence type="ECO:0000256" key="1">
    <source>
        <dbReference type="SAM" id="MobiDB-lite"/>
    </source>
</evidence>
<feature type="region of interest" description="Disordered" evidence="1">
    <location>
        <begin position="219"/>
        <end position="247"/>
    </location>
</feature>
<protein>
    <submittedName>
        <fullName evidence="2">Uncharacterized protein</fullName>
    </submittedName>
</protein>
<gene>
    <name evidence="2" type="ORF">AVDCRST_MAG92-2693</name>
</gene>
<evidence type="ECO:0000313" key="2">
    <source>
        <dbReference type="EMBL" id="CAA9265415.1"/>
    </source>
</evidence>